<reference evidence="2 3" key="1">
    <citation type="submission" date="2023-07" db="EMBL/GenBank/DDBJ databases">
        <title>Sequencing the genomes of 1000 actinobacteria strains.</title>
        <authorList>
            <person name="Klenk H.-P."/>
        </authorList>
    </citation>
    <scope>NUCLEOTIDE SEQUENCE [LARGE SCALE GENOMIC DNA]</scope>
    <source>
        <strain evidence="2 3">DSM 45554</strain>
    </source>
</reference>
<sequence length="228" mass="23510">MSVVPWDVASTSRAGRSSSTATVDVCAETIAAVCSVAVADSPGAEAGSEADESDAVSVTADAATDAAAATRLDFRLKKHTSVTLRSTACSAASKRRSRRDRFRSSTAFAPRSLPDDRSSAPGRPKGAVALSSEAVTSQGGVSRETRLPKRGVVILGTLQFSSSPGSGVPRGAMQRHSRTRRGALLPGPLEAPSQAHRTPPVAAEPARFLPPVPSGPVAVVEPCRLRMA</sequence>
<keyword evidence="3" id="KW-1185">Reference proteome</keyword>
<gene>
    <name evidence="2" type="ORF">J2S48_002825</name>
</gene>
<feature type="region of interest" description="Disordered" evidence="1">
    <location>
        <begin position="90"/>
        <end position="143"/>
    </location>
</feature>
<dbReference type="Proteomes" id="UP001183585">
    <property type="component" value="Unassembled WGS sequence"/>
</dbReference>
<evidence type="ECO:0000313" key="3">
    <source>
        <dbReference type="Proteomes" id="UP001183585"/>
    </source>
</evidence>
<name>A0ABU2CPQ6_9MICO</name>
<organism evidence="2 3">
    <name type="scientific">Promicromonospora iranensis</name>
    <dbReference type="NCBI Taxonomy" id="1105144"/>
    <lineage>
        <taxon>Bacteria</taxon>
        <taxon>Bacillati</taxon>
        <taxon>Actinomycetota</taxon>
        <taxon>Actinomycetes</taxon>
        <taxon>Micrococcales</taxon>
        <taxon>Promicromonosporaceae</taxon>
        <taxon>Promicromonospora</taxon>
    </lineage>
</organism>
<proteinExistence type="predicted"/>
<feature type="region of interest" description="Disordered" evidence="1">
    <location>
        <begin position="185"/>
        <end position="215"/>
    </location>
</feature>
<comment type="caution">
    <text evidence="2">The sequence shown here is derived from an EMBL/GenBank/DDBJ whole genome shotgun (WGS) entry which is preliminary data.</text>
</comment>
<accession>A0ABU2CPQ6</accession>
<dbReference type="EMBL" id="JAVDYE010000001">
    <property type="protein sequence ID" value="MDR7383310.1"/>
    <property type="molecule type" value="Genomic_DNA"/>
</dbReference>
<evidence type="ECO:0000313" key="2">
    <source>
        <dbReference type="EMBL" id="MDR7383310.1"/>
    </source>
</evidence>
<evidence type="ECO:0000256" key="1">
    <source>
        <dbReference type="SAM" id="MobiDB-lite"/>
    </source>
</evidence>
<protein>
    <submittedName>
        <fullName evidence="2">Uncharacterized protein</fullName>
    </submittedName>
</protein>